<comment type="similarity">
    <text evidence="2">Belongs to the acyl-CoA dehydrogenase family.</text>
</comment>
<dbReference type="InterPro" id="IPR037069">
    <property type="entry name" value="AcylCoA_DH/ox_N_sf"/>
</dbReference>
<evidence type="ECO:0000256" key="6">
    <source>
        <dbReference type="SAM" id="MobiDB-lite"/>
    </source>
</evidence>
<keyword evidence="4" id="KW-0274">FAD</keyword>
<dbReference type="Proteomes" id="UP001501842">
    <property type="component" value="Unassembled WGS sequence"/>
</dbReference>
<keyword evidence="9" id="KW-1185">Reference proteome</keyword>
<dbReference type="RefSeq" id="WP_344453994.1">
    <property type="nucleotide sequence ID" value="NZ_BAAATZ010000025.1"/>
</dbReference>
<comment type="caution">
    <text evidence="8">The sequence shown here is derived from an EMBL/GenBank/DDBJ whole genome shotgun (WGS) entry which is preliminary data.</text>
</comment>
<keyword evidence="3" id="KW-0285">Flavoprotein</keyword>
<evidence type="ECO:0000313" key="8">
    <source>
        <dbReference type="EMBL" id="GAA2733370.1"/>
    </source>
</evidence>
<dbReference type="SUPFAM" id="SSF47203">
    <property type="entry name" value="Acyl-CoA dehydrogenase C-terminal domain-like"/>
    <property type="match status" value="1"/>
</dbReference>
<dbReference type="EMBL" id="BAAATZ010000025">
    <property type="protein sequence ID" value="GAA2733370.1"/>
    <property type="molecule type" value="Genomic_DNA"/>
</dbReference>
<comment type="cofactor">
    <cofactor evidence="1">
        <name>FAD</name>
        <dbReference type="ChEBI" id="CHEBI:57692"/>
    </cofactor>
</comment>
<evidence type="ECO:0000256" key="4">
    <source>
        <dbReference type="ARBA" id="ARBA00022827"/>
    </source>
</evidence>
<dbReference type="SUPFAM" id="SSF56645">
    <property type="entry name" value="Acyl-CoA dehydrogenase NM domain-like"/>
    <property type="match status" value="1"/>
</dbReference>
<dbReference type="Gene3D" id="1.20.140.10">
    <property type="entry name" value="Butyryl-CoA Dehydrogenase, subunit A, domain 3"/>
    <property type="match status" value="1"/>
</dbReference>
<dbReference type="PANTHER" id="PTHR43884:SF20">
    <property type="entry name" value="ACYL-COA DEHYDROGENASE FADE28"/>
    <property type="match status" value="1"/>
</dbReference>
<proteinExistence type="inferred from homology"/>
<evidence type="ECO:0000256" key="1">
    <source>
        <dbReference type="ARBA" id="ARBA00001974"/>
    </source>
</evidence>
<dbReference type="InterPro" id="IPR036250">
    <property type="entry name" value="AcylCo_DH-like_C"/>
</dbReference>
<feature type="domain" description="Acyl-CoA dehydrogenase/oxidase C-terminal" evidence="7">
    <location>
        <begin position="197"/>
        <end position="332"/>
    </location>
</feature>
<evidence type="ECO:0000256" key="5">
    <source>
        <dbReference type="ARBA" id="ARBA00023002"/>
    </source>
</evidence>
<evidence type="ECO:0000259" key="7">
    <source>
        <dbReference type="Pfam" id="PF00441"/>
    </source>
</evidence>
<dbReference type="Gene3D" id="1.10.540.10">
    <property type="entry name" value="Acyl-CoA dehydrogenase/oxidase, N-terminal domain"/>
    <property type="match status" value="1"/>
</dbReference>
<dbReference type="Pfam" id="PF00441">
    <property type="entry name" value="Acyl-CoA_dh_1"/>
    <property type="match status" value="1"/>
</dbReference>
<protein>
    <submittedName>
        <fullName evidence="8">Acyl-CoA dehydrogenase family protein</fullName>
    </submittedName>
</protein>
<feature type="region of interest" description="Disordered" evidence="6">
    <location>
        <begin position="111"/>
        <end position="131"/>
    </location>
</feature>
<evidence type="ECO:0000313" key="9">
    <source>
        <dbReference type="Proteomes" id="UP001501842"/>
    </source>
</evidence>
<name>A0ABN3UIM6_9ACTN</name>
<evidence type="ECO:0000256" key="2">
    <source>
        <dbReference type="ARBA" id="ARBA00009347"/>
    </source>
</evidence>
<accession>A0ABN3UIM6</accession>
<organism evidence="8 9">
    <name type="scientific">Actinocorallia aurantiaca</name>
    <dbReference type="NCBI Taxonomy" id="46204"/>
    <lineage>
        <taxon>Bacteria</taxon>
        <taxon>Bacillati</taxon>
        <taxon>Actinomycetota</taxon>
        <taxon>Actinomycetes</taxon>
        <taxon>Streptosporangiales</taxon>
        <taxon>Thermomonosporaceae</taxon>
        <taxon>Actinocorallia</taxon>
    </lineage>
</organism>
<dbReference type="InterPro" id="IPR009100">
    <property type="entry name" value="AcylCoA_DH/oxidase_NM_dom_sf"/>
</dbReference>
<sequence length="342" mass="35230">MSAIFTSEQLEIEQTLLALGERGPALARAGHEQGWQAPPFEQRLLEDYGIVGVPESAGGVGSGLVDLAVAVEALGRRLVPTRYVAQAAAVQLAAAAGLDVADAAAGRVRWSPAVDEPDRDGYDDPSTTLSGGRVRGEKTLVAFPEGADALVVSLAGSTALVSAEGVGNRRSLDPSRPYGSVSLDAEPLAAGPAGDGLLRGAVLVAADLCGVARGAIELGASYAGERRQFGQPIGAFQGVAFQLVEAFVGLKAAWDLTLYAAWAVNEGEPDAAAHVHAAKARAGEAAVFAAERTIQVHGGMGITAEADPQLYLRRALATEPWFGASAWHRRRLGLIRLAGAAA</sequence>
<dbReference type="InterPro" id="IPR009075">
    <property type="entry name" value="AcylCo_DH/oxidase_C"/>
</dbReference>
<keyword evidence="5" id="KW-0560">Oxidoreductase</keyword>
<reference evidence="8 9" key="1">
    <citation type="journal article" date="2019" name="Int. J. Syst. Evol. Microbiol.">
        <title>The Global Catalogue of Microorganisms (GCM) 10K type strain sequencing project: providing services to taxonomists for standard genome sequencing and annotation.</title>
        <authorList>
            <consortium name="The Broad Institute Genomics Platform"/>
            <consortium name="The Broad Institute Genome Sequencing Center for Infectious Disease"/>
            <person name="Wu L."/>
            <person name="Ma J."/>
        </authorList>
    </citation>
    <scope>NUCLEOTIDE SEQUENCE [LARGE SCALE GENOMIC DNA]</scope>
    <source>
        <strain evidence="8 9">JCM 8201</strain>
    </source>
</reference>
<dbReference type="PANTHER" id="PTHR43884">
    <property type="entry name" value="ACYL-COA DEHYDROGENASE"/>
    <property type="match status" value="1"/>
</dbReference>
<gene>
    <name evidence="8" type="ORF">GCM10010439_53260</name>
</gene>
<evidence type="ECO:0000256" key="3">
    <source>
        <dbReference type="ARBA" id="ARBA00022630"/>
    </source>
</evidence>